<evidence type="ECO:0000313" key="2">
    <source>
        <dbReference type="Proteomes" id="UP000503447"/>
    </source>
</evidence>
<protein>
    <recommendedName>
        <fullName evidence="3">McrBC 5-methylcytosine restriction system component</fullName>
    </recommendedName>
</protein>
<accession>A0A6M5YHS8</accession>
<sequence>MRRRTVPLTERRTREVKLPRADANFLLAHARHLIDVVPTFEPRTYRLTPRGYVGFLDGPTTRFVIGPKFPWPNVRMLLGLSAETGAASADPTVPDGGLLAVLATAFAERLEAVVRTGLVAGYGEAQTVSPFLRGKLRTADQMRDAAARAFPDQFHIDEPVFDLHTPWNRVPKATAGALLRHDLPAAIRRRVEAAVSPLAVLPDGRLGEADLAAALAEPRAASYRPLLDLCRLLLDGLACADPLGAGSGAFLVDLGRAFEWYLTDSLVRAFEPLSEWRVEAQPTFALGRVQFQPDILIRTNGVPRTVLDAKWKTATLDPTDLHQVLAYAALTGAERVALVYPGKFDERTHFTTPDGRVRVSVYRLRVTGPAEELARSVAKLARSVRKR</sequence>
<evidence type="ECO:0000313" key="1">
    <source>
        <dbReference type="EMBL" id="QJW93518.1"/>
    </source>
</evidence>
<keyword evidence="2" id="KW-1185">Reference proteome</keyword>
<reference evidence="2" key="1">
    <citation type="submission" date="2020-05" db="EMBL/GenBank/DDBJ databases">
        <title>Frigoriglobus tundricola gen. nov., sp. nov., a psychrotolerant cellulolytic planctomycete of the family Gemmataceae with two divergent copies of 16S rRNA gene.</title>
        <authorList>
            <person name="Kulichevskaya I.S."/>
            <person name="Ivanova A.A."/>
            <person name="Naumoff D.G."/>
            <person name="Beletsky A.V."/>
            <person name="Rijpstra W.I.C."/>
            <person name="Sinninghe Damste J.S."/>
            <person name="Mardanov A.V."/>
            <person name="Ravin N.V."/>
            <person name="Dedysh S.N."/>
        </authorList>
    </citation>
    <scope>NUCLEOTIDE SEQUENCE [LARGE SCALE GENOMIC DNA]</scope>
    <source>
        <strain evidence="2">PL17</strain>
    </source>
</reference>
<dbReference type="InterPro" id="IPR019292">
    <property type="entry name" value="McrC"/>
</dbReference>
<dbReference type="Pfam" id="PF10117">
    <property type="entry name" value="McrBC"/>
    <property type="match status" value="1"/>
</dbReference>
<dbReference type="PANTHER" id="PTHR38733">
    <property type="entry name" value="PROTEIN MCRC"/>
    <property type="match status" value="1"/>
</dbReference>
<name>A0A6M5YHS8_9BACT</name>
<dbReference type="RefSeq" id="WP_171469691.1">
    <property type="nucleotide sequence ID" value="NZ_CP053452.2"/>
</dbReference>
<dbReference type="KEGG" id="ftj:FTUN_1025"/>
<evidence type="ECO:0008006" key="3">
    <source>
        <dbReference type="Google" id="ProtNLM"/>
    </source>
</evidence>
<dbReference type="Proteomes" id="UP000503447">
    <property type="component" value="Chromosome"/>
</dbReference>
<dbReference type="PANTHER" id="PTHR38733:SF1">
    <property type="entry name" value="TYPE IV METHYL-DIRECTED RESTRICTION ENZYME ECOKMCRBC"/>
    <property type="match status" value="1"/>
</dbReference>
<organism evidence="1 2">
    <name type="scientific">Frigoriglobus tundricola</name>
    <dbReference type="NCBI Taxonomy" id="2774151"/>
    <lineage>
        <taxon>Bacteria</taxon>
        <taxon>Pseudomonadati</taxon>
        <taxon>Planctomycetota</taxon>
        <taxon>Planctomycetia</taxon>
        <taxon>Gemmatales</taxon>
        <taxon>Gemmataceae</taxon>
        <taxon>Frigoriglobus</taxon>
    </lineage>
</organism>
<gene>
    <name evidence="1" type="ORF">FTUN_1025</name>
</gene>
<dbReference type="EMBL" id="CP053452">
    <property type="protein sequence ID" value="QJW93518.1"/>
    <property type="molecule type" value="Genomic_DNA"/>
</dbReference>
<proteinExistence type="predicted"/>
<dbReference type="AlphaFoldDB" id="A0A6M5YHS8"/>